<organism evidence="6">
    <name type="scientific">uncultured Mycobacterium sp</name>
    <dbReference type="NCBI Taxonomy" id="171292"/>
    <lineage>
        <taxon>Bacteria</taxon>
        <taxon>Bacillati</taxon>
        <taxon>Actinomycetota</taxon>
        <taxon>Actinomycetes</taxon>
        <taxon>Mycobacteriales</taxon>
        <taxon>Mycobacteriaceae</taxon>
        <taxon>Mycobacterium</taxon>
        <taxon>environmental samples</taxon>
    </lineage>
</organism>
<dbReference type="SUPFAM" id="SSF52172">
    <property type="entry name" value="CheY-like"/>
    <property type="match status" value="1"/>
</dbReference>
<dbReference type="InterPro" id="IPR011006">
    <property type="entry name" value="CheY-like_superfamily"/>
</dbReference>
<gene>
    <name evidence="6" type="ORF">MHPYR_230067</name>
</gene>
<protein>
    <submittedName>
        <fullName evidence="6">Two component transcriptional regulator, LuxR family</fullName>
    </submittedName>
</protein>
<proteinExistence type="predicted"/>
<dbReference type="SUPFAM" id="SSF46894">
    <property type="entry name" value="C-terminal effector domain of the bipartite response regulators"/>
    <property type="match status" value="1"/>
</dbReference>
<dbReference type="GO" id="GO:0003677">
    <property type="term" value="F:DNA binding"/>
    <property type="evidence" value="ECO:0007669"/>
    <property type="project" value="UniProtKB-KW"/>
</dbReference>
<dbReference type="PROSITE" id="PS50110">
    <property type="entry name" value="RESPONSE_REGULATORY"/>
    <property type="match status" value="1"/>
</dbReference>
<dbReference type="Pfam" id="PF00196">
    <property type="entry name" value="GerE"/>
    <property type="match status" value="1"/>
</dbReference>
<evidence type="ECO:0000313" key="6">
    <source>
        <dbReference type="EMBL" id="SBS75497.1"/>
    </source>
</evidence>
<dbReference type="GO" id="GO:0006355">
    <property type="term" value="P:regulation of DNA-templated transcription"/>
    <property type="evidence" value="ECO:0007669"/>
    <property type="project" value="InterPro"/>
</dbReference>
<sequence length="221" mass="24244">MPSSADAASPTRVVVIDDHDAIHAAVQMWCHEARPRLSVVASYTGVADFMAEQIAPAVIVLDLELRSRRPDFAAIERLANAGHRVIGFSHIENDEAILRALELGATTYITKVEGRDHLVEAIRAAATDTPYVGPRMASALNNDRRHGRPDLTDREREVLVAWFQTESKDLVGHQLFISPGSVKTYLHRVRVKYAAVGRPAPTKAALVARAVQDGIISIEEL</sequence>
<reference evidence="6" key="1">
    <citation type="submission" date="2016-03" db="EMBL/GenBank/DDBJ databases">
        <authorList>
            <person name="Ploux O."/>
        </authorList>
    </citation>
    <scope>NUCLEOTIDE SEQUENCE</scope>
    <source>
        <strain evidence="6">UC10</strain>
    </source>
</reference>
<feature type="domain" description="Response regulatory" evidence="5">
    <location>
        <begin position="12"/>
        <end position="126"/>
    </location>
</feature>
<dbReference type="AlphaFoldDB" id="A0A1Y5PA35"/>
<keyword evidence="2" id="KW-0238">DNA-binding</keyword>
<evidence type="ECO:0000256" key="3">
    <source>
        <dbReference type="ARBA" id="ARBA00023163"/>
    </source>
</evidence>
<name>A0A1Y5PA35_9MYCO</name>
<keyword evidence="3" id="KW-0804">Transcription</keyword>
<dbReference type="Gene3D" id="3.40.50.2300">
    <property type="match status" value="1"/>
</dbReference>
<dbReference type="InterPro" id="IPR036388">
    <property type="entry name" value="WH-like_DNA-bd_sf"/>
</dbReference>
<dbReference type="InterPro" id="IPR001789">
    <property type="entry name" value="Sig_transdc_resp-reg_receiver"/>
</dbReference>
<dbReference type="Pfam" id="PF00072">
    <property type="entry name" value="Response_reg"/>
    <property type="match status" value="1"/>
</dbReference>
<dbReference type="PANTHER" id="PTHR43214:SF24">
    <property type="entry name" value="TRANSCRIPTIONAL REGULATORY PROTEIN NARL-RELATED"/>
    <property type="match status" value="1"/>
</dbReference>
<dbReference type="GO" id="GO:0000160">
    <property type="term" value="P:phosphorelay signal transduction system"/>
    <property type="evidence" value="ECO:0007669"/>
    <property type="project" value="InterPro"/>
</dbReference>
<evidence type="ECO:0000256" key="4">
    <source>
        <dbReference type="PROSITE-ProRule" id="PRU00169"/>
    </source>
</evidence>
<accession>A0A1Y5PA35</accession>
<dbReference type="SMART" id="SM00448">
    <property type="entry name" value="REC"/>
    <property type="match status" value="1"/>
</dbReference>
<keyword evidence="4" id="KW-0597">Phosphoprotein</keyword>
<dbReference type="PANTHER" id="PTHR43214">
    <property type="entry name" value="TWO-COMPONENT RESPONSE REGULATOR"/>
    <property type="match status" value="1"/>
</dbReference>
<feature type="modified residue" description="4-aspartylphosphate" evidence="4">
    <location>
        <position position="62"/>
    </location>
</feature>
<dbReference type="Gene3D" id="1.10.10.10">
    <property type="entry name" value="Winged helix-like DNA-binding domain superfamily/Winged helix DNA-binding domain"/>
    <property type="match status" value="1"/>
</dbReference>
<dbReference type="EMBL" id="FLQS01000016">
    <property type="protein sequence ID" value="SBS75497.1"/>
    <property type="molecule type" value="Genomic_DNA"/>
</dbReference>
<evidence type="ECO:0000256" key="2">
    <source>
        <dbReference type="ARBA" id="ARBA00023125"/>
    </source>
</evidence>
<evidence type="ECO:0000259" key="5">
    <source>
        <dbReference type="PROSITE" id="PS50110"/>
    </source>
</evidence>
<dbReference type="InterPro" id="IPR039420">
    <property type="entry name" value="WalR-like"/>
</dbReference>
<dbReference type="InterPro" id="IPR000792">
    <property type="entry name" value="Tscrpt_reg_LuxR_C"/>
</dbReference>
<keyword evidence="1" id="KW-0805">Transcription regulation</keyword>
<dbReference type="SMART" id="SM00421">
    <property type="entry name" value="HTH_LUXR"/>
    <property type="match status" value="1"/>
</dbReference>
<evidence type="ECO:0000256" key="1">
    <source>
        <dbReference type="ARBA" id="ARBA00023015"/>
    </source>
</evidence>
<dbReference type="InterPro" id="IPR016032">
    <property type="entry name" value="Sig_transdc_resp-reg_C-effctor"/>
</dbReference>